<dbReference type="NCBIfam" id="NF045696">
    <property type="entry name" value="MG075_fam"/>
    <property type="match status" value="1"/>
</dbReference>
<evidence type="ECO:0008006" key="5">
    <source>
        <dbReference type="Google" id="ProtNLM"/>
    </source>
</evidence>
<evidence type="ECO:0000256" key="1">
    <source>
        <dbReference type="SAM" id="MobiDB-lite"/>
    </source>
</evidence>
<feature type="signal peptide" evidence="2">
    <location>
        <begin position="1"/>
        <end position="27"/>
    </location>
</feature>
<sequence>MIKNKKDKIFKILSFSLLASMVAIPLASCNYNSTSFNNQVDETPSKDFNDVNQNNSNSSNQNNKEELDIQVVNSKKVDSSLQINLTSSNNYGLEQNYLDFADNGSFNQFNGNSSFVEKDILGYLHSLYYSNNESVSITNVNLSNLKVNAPDNKIVFNESEISFSLSAEISAKKLTNFIIENQTFTLSQNHHYSLNIEVVDQLIKPSIQKYNNNFYLAWMVEKATVTFNNQSFEISNFVITKNSFSQSFYVQFDNLSDQQTYFDLKNKYETEFKENLSQNNVKELVEQKIENDTSFYFYIVDVANTLVKEIAKDEPINKIIQNATNYLLDILVKLNIIPSEFESILKEALVVNSDGTASNTTLLEVLYKNKSQLMSLLKKYLGTAYDIVYPMIENLELNMDENNASYKVILNYINSINNPQLKSLITGDLLGVTSSAKSLWQIVWDNFDFIISQVKGLANNNATLNSVLNLISIIFKKDATNGNFSSIYDSILANDTNKTNFTNALVGLLPSGVSEYIKILVSDNTDFNKENLLKIVTSISNTLNGLFEYADNATIDTPYYERYKNITFTRSWVKDVSVDTTNSPTTSFEYKVSFTFNSEVTLDLAVIKSLVNQTVFNSLVDKLTGINRDALVKLVEDEVSNVKFAGSKVNLVTPAATMIDNELANIKKYLLDYVPDSIKIGTSGNEFSLTYTADNDQIWFNPNKKGSNYYLGFSVGYDLNISYNDVGMVNSIVNKYAVGDVNYQSKYKVKWTVLTLEAIYFDYTLNYYNFWKPIIQNIFFKDYTYSSRFFLSDYSQEIATTNNYNENYYYTNLTFENKSNSVSIDDIKNLITKEDNNRNNSVNWNGTTENTNGINLTLSEDNKKQLFSKMFDVSSDNNNLTNSNFSSYYDFQFDSHLDFSTTLSFNLVARGHVKINYGFSKYTWDKEFQRVNLNVNLSASLYNSKIYFPINFYDSTNKKLVTSYTKNYTSFNVATTNS</sequence>
<feature type="region of interest" description="Disordered" evidence="1">
    <location>
        <begin position="40"/>
        <end position="64"/>
    </location>
</feature>
<name>Q8EW00_MALP2</name>
<feature type="chain" id="PRO_5004307372" description="Lipoprotein" evidence="2">
    <location>
        <begin position="28"/>
        <end position="978"/>
    </location>
</feature>
<evidence type="ECO:0000313" key="3">
    <source>
        <dbReference type="EMBL" id="BAC44197.1"/>
    </source>
</evidence>
<keyword evidence="4" id="KW-1185">Reference proteome</keyword>
<dbReference type="AlphaFoldDB" id="Q8EW00"/>
<reference evidence="3 4" key="1">
    <citation type="journal article" date="2002" name="Nucleic Acids Res.">
        <title>The complete genomic sequence of Mycoplasma penetrans, an intracellular bacterial pathogen in humans.</title>
        <authorList>
            <person name="Sasaki Y."/>
            <person name="Ishikawa J."/>
            <person name="Yamashita A."/>
            <person name="Oshima K."/>
            <person name="Kenri T."/>
            <person name="Furuya K."/>
            <person name="Yoshino C."/>
            <person name="Horino A."/>
            <person name="Shiba T."/>
            <person name="Sasaki T."/>
            <person name="Hattori M."/>
        </authorList>
    </citation>
    <scope>NUCLEOTIDE SEQUENCE [LARGE SCALE GENOMIC DNA]</scope>
    <source>
        <strain evidence="3 4">HF-2</strain>
    </source>
</reference>
<evidence type="ECO:0000313" key="4">
    <source>
        <dbReference type="Proteomes" id="UP000002522"/>
    </source>
</evidence>
<organism evidence="3 4">
    <name type="scientific">Malacoplasma penetrans (strain HF-2)</name>
    <name type="common">Mycoplasma penetrans</name>
    <dbReference type="NCBI Taxonomy" id="272633"/>
    <lineage>
        <taxon>Bacteria</taxon>
        <taxon>Bacillati</taxon>
        <taxon>Mycoplasmatota</taxon>
        <taxon>Mycoplasmoidales</taxon>
        <taxon>Mycoplasmoidaceae</taxon>
        <taxon>Malacoplasma</taxon>
    </lineage>
</organism>
<dbReference type="HOGENOM" id="CLU_309908_0_0_14"/>
<dbReference type="InParanoid" id="Q8EW00"/>
<accession>Q8EW00</accession>
<dbReference type="EMBL" id="BA000026">
    <property type="protein sequence ID" value="BAC44197.1"/>
    <property type="molecule type" value="Genomic_DNA"/>
</dbReference>
<dbReference type="Proteomes" id="UP000002522">
    <property type="component" value="Chromosome"/>
</dbReference>
<feature type="compositionally biased region" description="Low complexity" evidence="1">
    <location>
        <begin position="52"/>
        <end position="62"/>
    </location>
</feature>
<dbReference type="KEGG" id="mpe:MYPE4070"/>
<protein>
    <recommendedName>
        <fullName evidence="5">Lipoprotein</fullName>
    </recommendedName>
</protein>
<proteinExistence type="predicted"/>
<keyword evidence="2" id="KW-0732">Signal</keyword>
<dbReference type="RefSeq" id="WP_011077233.1">
    <property type="nucleotide sequence ID" value="NC_004432.1"/>
</dbReference>
<evidence type="ECO:0000256" key="2">
    <source>
        <dbReference type="SAM" id="SignalP"/>
    </source>
</evidence>
<dbReference type="InterPro" id="IPR054689">
    <property type="entry name" value="MG075-like"/>
</dbReference>
<gene>
    <name evidence="3" type="ordered locus">MYPE4070</name>
</gene>